<gene>
    <name evidence="5" type="ORF">EJ03DRAFT_333698</name>
</gene>
<feature type="compositionally biased region" description="Acidic residues" evidence="4">
    <location>
        <begin position="125"/>
        <end position="141"/>
    </location>
</feature>
<dbReference type="EMBL" id="ML995812">
    <property type="protein sequence ID" value="KAF2773068.1"/>
    <property type="molecule type" value="Genomic_DNA"/>
</dbReference>
<evidence type="ECO:0000313" key="6">
    <source>
        <dbReference type="Proteomes" id="UP000799436"/>
    </source>
</evidence>
<feature type="compositionally biased region" description="Basic and acidic residues" evidence="4">
    <location>
        <begin position="75"/>
        <end position="102"/>
    </location>
</feature>
<dbReference type="GO" id="GO:0005739">
    <property type="term" value="C:mitochondrion"/>
    <property type="evidence" value="ECO:0007669"/>
    <property type="project" value="UniProtKB-SubCell"/>
</dbReference>
<name>A0A6G1LKW8_9PEZI</name>
<feature type="region of interest" description="Disordered" evidence="4">
    <location>
        <begin position="75"/>
        <end position="141"/>
    </location>
</feature>
<sequence>MALWLTRFGSLEARGLVHTVWNGGKRKTRSRAEREWACSECRKAGAVEPWRRRCLSGVAGRSGIDGYWFSPREESTRESRVASGSHDDGRHVEMRASPRTDIDALAGEDFADSLDDGGLTGTDTILDESSNEASPENDQESLWERFEQSSEDAFVHRRTDSVSDQDVELDDTQAKQGHAVSVASCNAELLQIDYKSLLSKAINTRDMDLVARCLLAAERADDTVFIASISQETFSEVLSILEPANNIDMLVTTHVELSPHMEKLFGLAPMQKVAWEYAQLFDRIVKLRRTAGIALTFEDFNTLLRSARDIGHKGLAIRAWYALLAAGHLPTVQSWNYYMGTALFDRVHGRTSGHKMRIIPFNLQARKAGNLSPEYASYRVGKYGVQHVISRTFNQMLQDGVDANEESYRIVMTAAAREGEIGIVKTILRKVWGVDVDAIMEGATNGEALVPKQIPANSDKYPTDQLLFTIAHAFSINNNIPAALRLVDFVARHYNLTIFQDTWAQLFEWTFVLANPRSGGSKVNRQGQLPLQSPLDVWNTITGEPYCVKPTMGMYSRLIQNLHKRNLTPLMMEKMEEGLQLHLEHIAKCRKLWRYLKRKVNMLQRRGMQPDLAASINRLRQEHDHAELLRKRNRFWLKRWVRLLLATMRTRSSHDTSGAFALRHIPSFLWRFESWAPSTVRYDTVGGIIEIKLRSEEQIAAFQQNLVAMAVKQQALLKTAPKLVGEAWMRSIQPRATRRMRRRVRGDVARGESAVPRGQSKESGEVVERTEVVPGERGGNEAVRWELGRAIV</sequence>
<evidence type="ECO:0000256" key="4">
    <source>
        <dbReference type="SAM" id="MobiDB-lite"/>
    </source>
</evidence>
<evidence type="ECO:0000256" key="1">
    <source>
        <dbReference type="ARBA" id="ARBA00004173"/>
    </source>
</evidence>
<keyword evidence="2" id="KW-0809">Transit peptide</keyword>
<dbReference type="InterPro" id="IPR024319">
    <property type="entry name" value="ATPase_expression_mit"/>
</dbReference>
<proteinExistence type="predicted"/>
<dbReference type="OrthoDB" id="185373at2759"/>
<feature type="region of interest" description="Disordered" evidence="4">
    <location>
        <begin position="744"/>
        <end position="768"/>
    </location>
</feature>
<dbReference type="Proteomes" id="UP000799436">
    <property type="component" value="Unassembled WGS sequence"/>
</dbReference>
<evidence type="ECO:0000313" key="5">
    <source>
        <dbReference type="EMBL" id="KAF2773068.1"/>
    </source>
</evidence>
<accession>A0A6G1LKW8</accession>
<keyword evidence="6" id="KW-1185">Reference proteome</keyword>
<organism evidence="5 6">
    <name type="scientific">Teratosphaeria nubilosa</name>
    <dbReference type="NCBI Taxonomy" id="161662"/>
    <lineage>
        <taxon>Eukaryota</taxon>
        <taxon>Fungi</taxon>
        <taxon>Dikarya</taxon>
        <taxon>Ascomycota</taxon>
        <taxon>Pezizomycotina</taxon>
        <taxon>Dothideomycetes</taxon>
        <taxon>Dothideomycetidae</taxon>
        <taxon>Mycosphaerellales</taxon>
        <taxon>Teratosphaeriaceae</taxon>
        <taxon>Teratosphaeria</taxon>
    </lineage>
</organism>
<keyword evidence="3" id="KW-0496">Mitochondrion</keyword>
<reference evidence="5" key="1">
    <citation type="journal article" date="2020" name="Stud. Mycol.">
        <title>101 Dothideomycetes genomes: a test case for predicting lifestyles and emergence of pathogens.</title>
        <authorList>
            <person name="Haridas S."/>
            <person name="Albert R."/>
            <person name="Binder M."/>
            <person name="Bloem J."/>
            <person name="Labutti K."/>
            <person name="Salamov A."/>
            <person name="Andreopoulos B."/>
            <person name="Baker S."/>
            <person name="Barry K."/>
            <person name="Bills G."/>
            <person name="Bluhm B."/>
            <person name="Cannon C."/>
            <person name="Castanera R."/>
            <person name="Culley D."/>
            <person name="Daum C."/>
            <person name="Ezra D."/>
            <person name="Gonzalez J."/>
            <person name="Henrissat B."/>
            <person name="Kuo A."/>
            <person name="Liang C."/>
            <person name="Lipzen A."/>
            <person name="Lutzoni F."/>
            <person name="Magnuson J."/>
            <person name="Mondo S."/>
            <person name="Nolan M."/>
            <person name="Ohm R."/>
            <person name="Pangilinan J."/>
            <person name="Park H.-J."/>
            <person name="Ramirez L."/>
            <person name="Alfaro M."/>
            <person name="Sun H."/>
            <person name="Tritt A."/>
            <person name="Yoshinaga Y."/>
            <person name="Zwiers L.-H."/>
            <person name="Turgeon B."/>
            <person name="Goodwin S."/>
            <person name="Spatafora J."/>
            <person name="Crous P."/>
            <person name="Grigoriev I."/>
        </authorList>
    </citation>
    <scope>NUCLEOTIDE SEQUENCE</scope>
    <source>
        <strain evidence="5">CBS 116005</strain>
    </source>
</reference>
<evidence type="ECO:0000256" key="3">
    <source>
        <dbReference type="ARBA" id="ARBA00023128"/>
    </source>
</evidence>
<evidence type="ECO:0000256" key="2">
    <source>
        <dbReference type="ARBA" id="ARBA00022946"/>
    </source>
</evidence>
<dbReference type="AlphaFoldDB" id="A0A6G1LKW8"/>
<dbReference type="Pfam" id="PF12921">
    <property type="entry name" value="ATP13"/>
    <property type="match status" value="1"/>
</dbReference>
<protein>
    <submittedName>
        <fullName evidence="5">Uncharacterized protein</fullName>
    </submittedName>
</protein>
<feature type="compositionally biased region" description="Basic and acidic residues" evidence="4">
    <location>
        <begin position="759"/>
        <end position="768"/>
    </location>
</feature>
<comment type="subcellular location">
    <subcellularLocation>
        <location evidence="1">Mitochondrion</location>
    </subcellularLocation>
</comment>